<dbReference type="InterPro" id="IPR005146">
    <property type="entry name" value="B3/B4_tRNA-bd"/>
</dbReference>
<evidence type="ECO:0000313" key="3">
    <source>
        <dbReference type="Proteomes" id="UP001230207"/>
    </source>
</evidence>
<keyword evidence="3" id="KW-1185">Reference proteome</keyword>
<dbReference type="EMBL" id="JAUSVF010000001">
    <property type="protein sequence ID" value="MDQ0319031.1"/>
    <property type="molecule type" value="Genomic_DNA"/>
</dbReference>
<gene>
    <name evidence="2" type="ORF">QO002_001169</name>
</gene>
<organism evidence="2 3">
    <name type="scientific">Pararhizobium capsulatum DSM 1112</name>
    <dbReference type="NCBI Taxonomy" id="1121113"/>
    <lineage>
        <taxon>Bacteria</taxon>
        <taxon>Pseudomonadati</taxon>
        <taxon>Pseudomonadota</taxon>
        <taxon>Alphaproteobacteria</taxon>
        <taxon>Hyphomicrobiales</taxon>
        <taxon>Rhizobiaceae</taxon>
        <taxon>Rhizobium/Agrobacterium group</taxon>
        <taxon>Pararhizobium</taxon>
    </lineage>
</organism>
<dbReference type="SMART" id="SM00873">
    <property type="entry name" value="B3_4"/>
    <property type="match status" value="1"/>
</dbReference>
<dbReference type="SUPFAM" id="SSF56037">
    <property type="entry name" value="PheT/TilS domain"/>
    <property type="match status" value="1"/>
</dbReference>
<sequence>MFEFPTIDDRIATIAPGFRAVSIIVDATAAAEGNQDHDILSDACAFVTSGGPSWADAHLASWAEAYQRFGAKPNRTPCSAQALRKRVLKDGRMQPINPVVDLYNAVSLRYAIPVGGENADAYFGHPFLSIADGSEDFETVMNGEAVLEHPEPGEVIWRDDSGVTCRRWNWRQGTRTRIEDTGGRMWFVLEAMDTMPEHALLEATSMLADGLRTLMPGSTIVSTRIALP</sequence>
<dbReference type="PANTHER" id="PTHR39209">
    <property type="match status" value="1"/>
</dbReference>
<dbReference type="PANTHER" id="PTHR39209:SF2">
    <property type="entry name" value="CYTOPLASMIC PROTEIN"/>
    <property type="match status" value="1"/>
</dbReference>
<name>A0ABU0BLA4_9HYPH</name>
<evidence type="ECO:0000259" key="1">
    <source>
        <dbReference type="SMART" id="SM00873"/>
    </source>
</evidence>
<dbReference type="RefSeq" id="WP_307227567.1">
    <property type="nucleotide sequence ID" value="NZ_JAUSVF010000001.1"/>
</dbReference>
<dbReference type="Pfam" id="PF03483">
    <property type="entry name" value="B3_4"/>
    <property type="match status" value="1"/>
</dbReference>
<accession>A0ABU0BLA4</accession>
<dbReference type="Gene3D" id="3.50.40.10">
    <property type="entry name" value="Phenylalanyl-trna Synthetase, Chain B, domain 3"/>
    <property type="match status" value="1"/>
</dbReference>
<comment type="caution">
    <text evidence="2">The sequence shown here is derived from an EMBL/GenBank/DDBJ whole genome shotgun (WGS) entry which is preliminary data.</text>
</comment>
<evidence type="ECO:0000313" key="2">
    <source>
        <dbReference type="EMBL" id="MDQ0319031.1"/>
    </source>
</evidence>
<dbReference type="Proteomes" id="UP001230207">
    <property type="component" value="Unassembled WGS sequence"/>
</dbReference>
<dbReference type="InterPro" id="IPR020825">
    <property type="entry name" value="Phe-tRNA_synthase-like_B3/B4"/>
</dbReference>
<feature type="domain" description="B3/B4 tRNA-binding" evidence="1">
    <location>
        <begin position="60"/>
        <end position="212"/>
    </location>
</feature>
<protein>
    <submittedName>
        <fullName evidence="2">DNA/RNA-binding domain of Phe-tRNA-synthetase-like protein</fullName>
    </submittedName>
</protein>
<proteinExistence type="predicted"/>
<reference evidence="2 3" key="1">
    <citation type="submission" date="2023-07" db="EMBL/GenBank/DDBJ databases">
        <title>Genomic Encyclopedia of Type Strains, Phase IV (KMG-IV): sequencing the most valuable type-strain genomes for metagenomic binning, comparative biology and taxonomic classification.</title>
        <authorList>
            <person name="Goeker M."/>
        </authorList>
    </citation>
    <scope>NUCLEOTIDE SEQUENCE [LARGE SCALE GENOMIC DNA]</scope>
    <source>
        <strain evidence="2 3">DSM 1112</strain>
    </source>
</reference>